<comment type="caution">
    <text evidence="2">The sequence shown here is derived from an EMBL/GenBank/DDBJ whole genome shotgun (WGS) entry which is preliminary data.</text>
</comment>
<reference evidence="2 3" key="1">
    <citation type="journal article" date="2018" name="Nat. Ecol. Evol.">
        <title>Shark genomes provide insights into elasmobranch evolution and the origin of vertebrates.</title>
        <authorList>
            <person name="Hara Y"/>
            <person name="Yamaguchi K"/>
            <person name="Onimaru K"/>
            <person name="Kadota M"/>
            <person name="Koyanagi M"/>
            <person name="Keeley SD"/>
            <person name="Tatsumi K"/>
            <person name="Tanaka K"/>
            <person name="Motone F"/>
            <person name="Kageyama Y"/>
            <person name="Nozu R"/>
            <person name="Adachi N"/>
            <person name="Nishimura O"/>
            <person name="Nakagawa R"/>
            <person name="Tanegashima C"/>
            <person name="Kiyatake I"/>
            <person name="Matsumoto R"/>
            <person name="Murakumo K"/>
            <person name="Nishida K"/>
            <person name="Terakita A"/>
            <person name="Kuratani S"/>
            <person name="Sato K"/>
            <person name="Hyodo S Kuraku.S."/>
        </authorList>
    </citation>
    <scope>NUCLEOTIDE SEQUENCE [LARGE SCALE GENOMIC DNA]</scope>
</reference>
<dbReference type="AlphaFoldDB" id="A0A401RK62"/>
<organism evidence="2 3">
    <name type="scientific">Chiloscyllium punctatum</name>
    <name type="common">Brownbanded bambooshark</name>
    <name type="synonym">Hemiscyllium punctatum</name>
    <dbReference type="NCBI Taxonomy" id="137246"/>
    <lineage>
        <taxon>Eukaryota</taxon>
        <taxon>Metazoa</taxon>
        <taxon>Chordata</taxon>
        <taxon>Craniata</taxon>
        <taxon>Vertebrata</taxon>
        <taxon>Chondrichthyes</taxon>
        <taxon>Elasmobranchii</taxon>
        <taxon>Galeomorphii</taxon>
        <taxon>Galeoidea</taxon>
        <taxon>Orectolobiformes</taxon>
        <taxon>Hemiscylliidae</taxon>
        <taxon>Chiloscyllium</taxon>
    </lineage>
</organism>
<accession>A0A401RK62</accession>
<feature type="compositionally biased region" description="Basic and acidic residues" evidence="1">
    <location>
        <begin position="1"/>
        <end position="20"/>
    </location>
</feature>
<protein>
    <submittedName>
        <fullName evidence="2">Uncharacterized protein</fullName>
    </submittedName>
</protein>
<feature type="region of interest" description="Disordered" evidence="1">
    <location>
        <begin position="405"/>
        <end position="485"/>
    </location>
</feature>
<gene>
    <name evidence="2" type="ORF">chiPu_0021678</name>
</gene>
<dbReference type="EMBL" id="BEZZ01004496">
    <property type="protein sequence ID" value="GCC18520.1"/>
    <property type="molecule type" value="Genomic_DNA"/>
</dbReference>
<feature type="compositionally biased region" description="Basic and acidic residues" evidence="1">
    <location>
        <begin position="475"/>
        <end position="485"/>
    </location>
</feature>
<feature type="compositionally biased region" description="Acidic residues" evidence="1">
    <location>
        <begin position="111"/>
        <end position="137"/>
    </location>
</feature>
<evidence type="ECO:0000313" key="2">
    <source>
        <dbReference type="EMBL" id="GCC18520.1"/>
    </source>
</evidence>
<feature type="region of interest" description="Disordered" evidence="1">
    <location>
        <begin position="55"/>
        <end position="74"/>
    </location>
</feature>
<dbReference type="OrthoDB" id="79452at2759"/>
<evidence type="ECO:0000256" key="1">
    <source>
        <dbReference type="SAM" id="MobiDB-lite"/>
    </source>
</evidence>
<feature type="non-terminal residue" evidence="2">
    <location>
        <position position="1"/>
    </location>
</feature>
<dbReference type="STRING" id="137246.A0A401RK62"/>
<evidence type="ECO:0000313" key="3">
    <source>
        <dbReference type="Proteomes" id="UP000287033"/>
    </source>
</evidence>
<name>A0A401RK62_CHIPU</name>
<feature type="region of interest" description="Disordered" evidence="1">
    <location>
        <begin position="1"/>
        <end position="41"/>
    </location>
</feature>
<proteinExistence type="predicted"/>
<dbReference type="Proteomes" id="UP000287033">
    <property type="component" value="Unassembled WGS sequence"/>
</dbReference>
<feature type="compositionally biased region" description="Low complexity" evidence="1">
    <location>
        <begin position="430"/>
        <end position="445"/>
    </location>
</feature>
<sequence length="485" mass="52053">SSPGLDDHQPHRNPSARRDSFGSVRLASPDHRAPAFSSLDPELLLDRDVTEAPVLRVGSDSPRSAKAARQRAEKRVAMHISGPFSVSLPEHVTSLLKTTEHGAVGIRGLEEPQDQSSSDEQDDDDEEEEEEEEEEDAPRELVAEETQVEQEAMDGHDTLQGLPISSEITLELQDTFSFLDTQDTLEIGDLETDYPGELGMPLRTPEEMEPYDYHAQSYHERRGMLDMSIESELMDLDLDIRELRAYDAQVHCQEFSVEPPVEEVWSLNDVYEQASEDSGTPHNCPAETTHPGKQCQGPELYATDLRAPGRTPETEEARDVDCSTVACAGGGGHPCESSSGSGRAGCSTVACCTVEPDPAAWSTESGNAGCSTVACRTEQPDPGAGSTESGNAGCSTVACRTEQPDPGAGSAGCSTEGAFTGLDETDGEASRPALTPSPASLAPSPGRIYQARSLPVVPPKPHYAKLPLALKGKRRSDNPAHPELP</sequence>
<keyword evidence="3" id="KW-1185">Reference proteome</keyword>
<feature type="region of interest" description="Disordered" evidence="1">
    <location>
        <begin position="108"/>
        <end position="154"/>
    </location>
</feature>